<dbReference type="AlphaFoldDB" id="A0A3R7VYN7"/>
<evidence type="ECO:0000256" key="3">
    <source>
        <dbReference type="ARBA" id="ARBA00022840"/>
    </source>
</evidence>
<proteinExistence type="predicted"/>
<dbReference type="GO" id="GO:0071524">
    <property type="term" value="P:pyrrolysine biosynthetic process"/>
    <property type="evidence" value="ECO:0007669"/>
    <property type="project" value="InterPro"/>
</dbReference>
<dbReference type="GO" id="GO:0046872">
    <property type="term" value="F:metal ion binding"/>
    <property type="evidence" value="ECO:0007669"/>
    <property type="project" value="InterPro"/>
</dbReference>
<dbReference type="Proteomes" id="UP000284763">
    <property type="component" value="Unassembled WGS sequence"/>
</dbReference>
<dbReference type="Gene3D" id="3.30.470.20">
    <property type="entry name" value="ATP-grasp fold, B domain"/>
    <property type="match status" value="1"/>
</dbReference>
<comment type="caution">
    <text evidence="5">The sequence shown here is derived from an EMBL/GenBank/DDBJ whole genome shotgun (WGS) entry which is preliminary data.</text>
</comment>
<dbReference type="PANTHER" id="PTHR43055:SF1">
    <property type="entry name" value="FORMATE-DEPENDENT PHOSPHORIBOSYLGLYCINAMIDE FORMYLTRANSFERASE"/>
    <property type="match status" value="1"/>
</dbReference>
<dbReference type="GO" id="GO:0005524">
    <property type="term" value="F:ATP binding"/>
    <property type="evidence" value="ECO:0007669"/>
    <property type="project" value="UniProtKB-KW"/>
</dbReference>
<evidence type="ECO:0000259" key="4">
    <source>
        <dbReference type="Pfam" id="PF02655"/>
    </source>
</evidence>
<dbReference type="InterPro" id="IPR023890">
    <property type="entry name" value="Pyrrolys_PylC"/>
</dbReference>
<feature type="domain" description="ATP-grasp fold PylC-type" evidence="4">
    <location>
        <begin position="103"/>
        <end position="231"/>
    </location>
</feature>
<reference evidence="5 6" key="1">
    <citation type="submission" date="2018-08" db="EMBL/GenBank/DDBJ databases">
        <title>The metabolism and importance of syntrophic acetate oxidation coupled to methane or sulfide production in haloalkaline environments.</title>
        <authorList>
            <person name="Timmers P.H.A."/>
            <person name="Vavourakis C.D."/>
            <person name="Sorokin D.Y."/>
            <person name="Sinninghe Damste J.S."/>
            <person name="Muyzer G."/>
            <person name="Stams A.J.M."/>
            <person name="Plugge C.M."/>
        </authorList>
    </citation>
    <scope>NUCLEOTIDE SEQUENCE [LARGE SCALE GENOMIC DNA]</scope>
    <source>
        <strain evidence="5">MSAO_Arc3</strain>
    </source>
</reference>
<dbReference type="PANTHER" id="PTHR43055">
    <property type="entry name" value="FORMATE-DEPENDENT PHOSPHORIBOSYLGLYCINAMIDE FORMYLTRANSFERASE"/>
    <property type="match status" value="1"/>
</dbReference>
<keyword evidence="3" id="KW-0067">ATP-binding</keyword>
<organism evidence="5 6">
    <name type="scientific">Methanosalsum natronophilum</name>
    <dbReference type="NCBI Taxonomy" id="768733"/>
    <lineage>
        <taxon>Archaea</taxon>
        <taxon>Methanobacteriati</taxon>
        <taxon>Methanobacteriota</taxon>
        <taxon>Stenosarchaea group</taxon>
        <taxon>Methanomicrobia</taxon>
        <taxon>Methanosarcinales</taxon>
        <taxon>Methanosarcinaceae</taxon>
        <taxon>Methanosalsum</taxon>
    </lineage>
</organism>
<evidence type="ECO:0000313" key="6">
    <source>
        <dbReference type="Proteomes" id="UP000284763"/>
    </source>
</evidence>
<dbReference type="Pfam" id="PF02655">
    <property type="entry name" value="ATP-grasp_3"/>
    <property type="match status" value="1"/>
</dbReference>
<feature type="non-terminal residue" evidence="5">
    <location>
        <position position="234"/>
    </location>
</feature>
<dbReference type="GO" id="GO:0016874">
    <property type="term" value="F:ligase activity"/>
    <property type="evidence" value="ECO:0007669"/>
    <property type="project" value="UniProtKB-KW"/>
</dbReference>
<keyword evidence="1 5" id="KW-0436">Ligase</keyword>
<dbReference type="InterPro" id="IPR003806">
    <property type="entry name" value="ATP-grasp_PylC-type"/>
</dbReference>
<gene>
    <name evidence="5" type="primary">pylC</name>
    <name evidence="5" type="ORF">D5R95_03140</name>
</gene>
<dbReference type="NCBIfam" id="TIGR03909">
    <property type="entry name" value="pyrrolys_PylC"/>
    <property type="match status" value="1"/>
</dbReference>
<dbReference type="GO" id="GO:0005829">
    <property type="term" value="C:cytosol"/>
    <property type="evidence" value="ECO:0007669"/>
    <property type="project" value="TreeGrafter"/>
</dbReference>
<evidence type="ECO:0000256" key="2">
    <source>
        <dbReference type="ARBA" id="ARBA00022741"/>
    </source>
</evidence>
<evidence type="ECO:0000256" key="1">
    <source>
        <dbReference type="ARBA" id="ARBA00022598"/>
    </source>
</evidence>
<sequence>MKKICLIGGMLQGFEVCYLAQKAGYEVHLIDKKKQVLIKDLVEHFYCFDITIYPSKLIDISKNVDAIIPVTENFDTIKYLHEIVSNIHCPILFDFDSYYISRDKAVSKSFFAKINVPTPINRPYSPPYFVKPITGSSSVGAFMTYDKKKIPNLDTDFIVEEYIEGNVISLEVIGNGNTYYVGKETKVHINESNDCYMISTFSTNKTFRKIAHNIASNLKLKGIMDVEAIQNKRN</sequence>
<evidence type="ECO:0000313" key="5">
    <source>
        <dbReference type="EMBL" id="RQD88067.1"/>
    </source>
</evidence>
<accession>A0A3R7VYN7</accession>
<keyword evidence="2" id="KW-0547">Nucleotide-binding</keyword>
<dbReference type="EMBL" id="QZAB01000215">
    <property type="protein sequence ID" value="RQD88067.1"/>
    <property type="molecule type" value="Genomic_DNA"/>
</dbReference>
<protein>
    <submittedName>
        <fullName evidence="5">3-methylornithine--L-lysine ligase PylC</fullName>
    </submittedName>
</protein>
<name>A0A3R7VYN7_9EURY</name>
<dbReference type="Gene3D" id="3.40.50.720">
    <property type="entry name" value="NAD(P)-binding Rossmann-like Domain"/>
    <property type="match status" value="1"/>
</dbReference>
<dbReference type="SUPFAM" id="SSF56059">
    <property type="entry name" value="Glutathione synthetase ATP-binding domain-like"/>
    <property type="match status" value="1"/>
</dbReference>